<dbReference type="GO" id="GO:0009734">
    <property type="term" value="P:auxin-activated signaling pathway"/>
    <property type="evidence" value="ECO:0007669"/>
    <property type="project" value="UniProtKB-KW"/>
</dbReference>
<feature type="transmembrane region" description="Helical" evidence="13">
    <location>
        <begin position="176"/>
        <end position="200"/>
    </location>
</feature>
<evidence type="ECO:0000256" key="8">
    <source>
        <dbReference type="ARBA" id="ARBA00022970"/>
    </source>
</evidence>
<evidence type="ECO:0000256" key="13">
    <source>
        <dbReference type="SAM" id="Phobius"/>
    </source>
</evidence>
<reference evidence="15" key="1">
    <citation type="submission" date="2023-10" db="EMBL/GenBank/DDBJ databases">
        <authorList>
            <person name="Domelevo Entfellner J.-B."/>
        </authorList>
    </citation>
    <scope>NUCLEOTIDE SEQUENCE</scope>
</reference>
<feature type="transmembrane region" description="Helical" evidence="13">
    <location>
        <begin position="220"/>
        <end position="237"/>
    </location>
</feature>
<dbReference type="GO" id="GO:0006865">
    <property type="term" value="P:amino acid transport"/>
    <property type="evidence" value="ECO:0007669"/>
    <property type="project" value="UniProtKB-KW"/>
</dbReference>
<evidence type="ECO:0000256" key="1">
    <source>
        <dbReference type="ARBA" id="ARBA00004127"/>
    </source>
</evidence>
<feature type="transmembrane region" description="Helical" evidence="13">
    <location>
        <begin position="458"/>
        <end position="480"/>
    </location>
</feature>
<protein>
    <recommendedName>
        <fullName evidence="14">Amino acid transporter transmembrane domain-containing protein</fullName>
    </recommendedName>
</protein>
<dbReference type="InterPro" id="IPR013057">
    <property type="entry name" value="AA_transpt_TM"/>
</dbReference>
<keyword evidence="5" id="KW-1003">Cell membrane</keyword>
<evidence type="ECO:0000256" key="6">
    <source>
        <dbReference type="ARBA" id="ARBA00022692"/>
    </source>
</evidence>
<evidence type="ECO:0000256" key="10">
    <source>
        <dbReference type="ARBA" id="ARBA00023136"/>
    </source>
</evidence>
<feature type="transmembrane region" description="Helical" evidence="13">
    <location>
        <begin position="372"/>
        <end position="392"/>
    </location>
</feature>
<gene>
    <name evidence="15" type="ORF">AYBTSS11_LOCUS23552</name>
</gene>
<keyword evidence="6 13" id="KW-0812">Transmembrane</keyword>
<dbReference type="EMBL" id="OY731405">
    <property type="protein sequence ID" value="CAJ1971551.1"/>
    <property type="molecule type" value="Genomic_DNA"/>
</dbReference>
<keyword evidence="11" id="KW-0927">Auxin signaling pathway</keyword>
<evidence type="ECO:0000256" key="4">
    <source>
        <dbReference type="ARBA" id="ARBA00022448"/>
    </source>
</evidence>
<dbReference type="Gramene" id="rna-AYBTSS11_LOCUS23552">
    <property type="protein sequence ID" value="CAJ1971551.1"/>
    <property type="gene ID" value="gene-AYBTSS11_LOCUS23552"/>
</dbReference>
<evidence type="ECO:0000256" key="9">
    <source>
        <dbReference type="ARBA" id="ARBA00022989"/>
    </source>
</evidence>
<keyword evidence="8" id="KW-0029">Amino-acid transport</keyword>
<feature type="transmembrane region" description="Helical" evidence="13">
    <location>
        <begin position="492"/>
        <end position="518"/>
    </location>
</feature>
<evidence type="ECO:0000259" key="14">
    <source>
        <dbReference type="Pfam" id="PF01490"/>
    </source>
</evidence>
<dbReference type="GO" id="GO:0005886">
    <property type="term" value="C:plasma membrane"/>
    <property type="evidence" value="ECO:0007669"/>
    <property type="project" value="UniProtKB-SubCell"/>
</dbReference>
<evidence type="ECO:0000256" key="11">
    <source>
        <dbReference type="ARBA" id="ARBA00023294"/>
    </source>
</evidence>
<feature type="domain" description="Amino acid transporter transmembrane" evidence="14">
    <location>
        <begin position="86"/>
        <end position="517"/>
    </location>
</feature>
<feature type="transmembrane region" description="Helical" evidence="13">
    <location>
        <begin position="117"/>
        <end position="140"/>
    </location>
</feature>
<feature type="transmembrane region" description="Helical" evidence="13">
    <location>
        <begin position="244"/>
        <end position="269"/>
    </location>
</feature>
<keyword evidence="9 13" id="KW-1133">Transmembrane helix</keyword>
<keyword evidence="16" id="KW-1185">Reference proteome</keyword>
<evidence type="ECO:0000313" key="16">
    <source>
        <dbReference type="Proteomes" id="UP001189624"/>
    </source>
</evidence>
<comment type="function">
    <text evidence="12">Carrier protein involved in proton-driven auxin influx. Mediates the formation of auxin gradient from developing leaves (site of auxin biosynthesis) to tips by contributing to the loading of auxin in vascular tissues and facilitating acropetal (base to tip) auxin transport within inner tissues of the root apex, and basipetal (tip to base) auxin transport within outer tissues of the root apex. May be involved in lateral roots and nodules formation.</text>
</comment>
<dbReference type="Proteomes" id="UP001189624">
    <property type="component" value="Chromosome 8"/>
</dbReference>
<dbReference type="GO" id="GO:0015293">
    <property type="term" value="F:symporter activity"/>
    <property type="evidence" value="ECO:0007669"/>
    <property type="project" value="UniProtKB-KW"/>
</dbReference>
<evidence type="ECO:0000256" key="2">
    <source>
        <dbReference type="ARBA" id="ARBA00004236"/>
    </source>
</evidence>
<organism evidence="15 16">
    <name type="scientific">Sphenostylis stenocarpa</name>
    <dbReference type="NCBI Taxonomy" id="92480"/>
    <lineage>
        <taxon>Eukaryota</taxon>
        <taxon>Viridiplantae</taxon>
        <taxon>Streptophyta</taxon>
        <taxon>Embryophyta</taxon>
        <taxon>Tracheophyta</taxon>
        <taxon>Spermatophyta</taxon>
        <taxon>Magnoliopsida</taxon>
        <taxon>eudicotyledons</taxon>
        <taxon>Gunneridae</taxon>
        <taxon>Pentapetalae</taxon>
        <taxon>rosids</taxon>
        <taxon>fabids</taxon>
        <taxon>Fabales</taxon>
        <taxon>Fabaceae</taxon>
        <taxon>Papilionoideae</taxon>
        <taxon>50 kb inversion clade</taxon>
        <taxon>NPAAA clade</taxon>
        <taxon>indigoferoid/millettioid clade</taxon>
        <taxon>Phaseoleae</taxon>
        <taxon>Sphenostylis</taxon>
    </lineage>
</organism>
<dbReference type="PANTHER" id="PTHR48017">
    <property type="entry name" value="OS05G0424000 PROTEIN-RELATED"/>
    <property type="match status" value="1"/>
</dbReference>
<keyword evidence="4" id="KW-0813">Transport</keyword>
<sequence length="523" mass="57061">MKGAGERSSVAVRFAVTARSCVDVEQVLLFMVKRRGPIPGIGKMENEAHSISSYIGIDVNEKMGEALESSENIPLLLTEPPSPLKRTGTVWTAVAHIVTGVIGSGVLSLPWSTAQLGWLAGPFSIILIASITLFSSFLLCNTYRHPHPELGPNRSASYLDVVHLHLGISNGRLSGLLVNISLYGFAIAFVITTAISLRTIQNSFCYHNGGSEATCESVDAYYMLLFGAIQIVLSQIPNFHNIEWLSVVAAIMSFTYSFIGMGLSIAQIIEKGHAEGSIGGISTSSGTEKLWLVSQALGDISFSFPFSTIIMEIQDTLKAPPPENQTMKKASVIAVTVTTFMYLSCGGAGYAAFGDNTPGNLLTGFESSKSFWLVNFANVCIVVHLVGSYQVYCQPLFATVETWFRFNFPDSEFVNHTYVLKLPLLPAFELNFLSLSFRTAYVASTTVIAMVFPYFNQILGVLGSIIFWPLTIYFPVEIYLSQSSTVAWTTKWVLLRTFSIFGFVFGLFTLTGCIKGIVTQKIG</sequence>
<comment type="similarity">
    <text evidence="3">Belongs to the amino acid/polyamine transporter 2 family. Amino acid/auxin permease (AAAP) (TC 2.A.18.1) subfamily.</text>
</comment>
<feature type="transmembrane region" description="Helical" evidence="13">
    <location>
        <begin position="332"/>
        <end position="352"/>
    </location>
</feature>
<evidence type="ECO:0000256" key="12">
    <source>
        <dbReference type="ARBA" id="ARBA00045588"/>
    </source>
</evidence>
<dbReference type="Pfam" id="PF01490">
    <property type="entry name" value="Aa_trans"/>
    <property type="match status" value="1"/>
</dbReference>
<dbReference type="GO" id="GO:0012505">
    <property type="term" value="C:endomembrane system"/>
    <property type="evidence" value="ECO:0007669"/>
    <property type="project" value="UniProtKB-SubCell"/>
</dbReference>
<proteinExistence type="inferred from homology"/>
<evidence type="ECO:0000256" key="3">
    <source>
        <dbReference type="ARBA" id="ARBA00005590"/>
    </source>
</evidence>
<evidence type="ECO:0000313" key="15">
    <source>
        <dbReference type="EMBL" id="CAJ1971551.1"/>
    </source>
</evidence>
<dbReference type="AlphaFoldDB" id="A0AA86T8M2"/>
<keyword evidence="7" id="KW-0769">Symport</keyword>
<feature type="transmembrane region" description="Helical" evidence="13">
    <location>
        <begin position="90"/>
        <end position="111"/>
    </location>
</feature>
<evidence type="ECO:0000256" key="7">
    <source>
        <dbReference type="ARBA" id="ARBA00022847"/>
    </source>
</evidence>
<name>A0AA86T8M2_9FABA</name>
<evidence type="ECO:0000256" key="5">
    <source>
        <dbReference type="ARBA" id="ARBA00022475"/>
    </source>
</evidence>
<keyword evidence="10 13" id="KW-0472">Membrane</keyword>
<accession>A0AA86T8M2</accession>
<comment type="subcellular location">
    <subcellularLocation>
        <location evidence="2">Cell membrane</location>
    </subcellularLocation>
    <subcellularLocation>
        <location evidence="1">Endomembrane system</location>
        <topology evidence="1">Multi-pass membrane protein</topology>
    </subcellularLocation>
</comment>